<reference evidence="2 3" key="1">
    <citation type="journal article" date="2021" name="Elife">
        <title>Chloroplast acquisition without the gene transfer in kleptoplastic sea slugs, Plakobranchus ocellatus.</title>
        <authorList>
            <person name="Maeda T."/>
            <person name="Takahashi S."/>
            <person name="Yoshida T."/>
            <person name="Shimamura S."/>
            <person name="Takaki Y."/>
            <person name="Nagai Y."/>
            <person name="Toyoda A."/>
            <person name="Suzuki Y."/>
            <person name="Arimoto A."/>
            <person name="Ishii H."/>
            <person name="Satoh N."/>
            <person name="Nishiyama T."/>
            <person name="Hasebe M."/>
            <person name="Maruyama T."/>
            <person name="Minagawa J."/>
            <person name="Obokata J."/>
            <person name="Shigenobu S."/>
        </authorList>
    </citation>
    <scope>NUCLEOTIDE SEQUENCE [LARGE SCALE GENOMIC DNA]</scope>
</reference>
<name>A0AAV4I4V1_9GAST</name>
<feature type="region of interest" description="Disordered" evidence="1">
    <location>
        <begin position="15"/>
        <end position="45"/>
    </location>
</feature>
<dbReference type="AlphaFoldDB" id="A0AAV4I4V1"/>
<accession>A0AAV4I4V1</accession>
<gene>
    <name evidence="2" type="ORF">ElyMa_004682600</name>
</gene>
<proteinExistence type="predicted"/>
<evidence type="ECO:0000313" key="3">
    <source>
        <dbReference type="Proteomes" id="UP000762676"/>
    </source>
</evidence>
<protein>
    <submittedName>
        <fullName evidence="2">Uncharacterized protein</fullName>
    </submittedName>
</protein>
<keyword evidence="3" id="KW-1185">Reference proteome</keyword>
<comment type="caution">
    <text evidence="2">The sequence shown here is derived from an EMBL/GenBank/DDBJ whole genome shotgun (WGS) entry which is preliminary data.</text>
</comment>
<dbReference type="EMBL" id="BMAT01009394">
    <property type="protein sequence ID" value="GFS05489.1"/>
    <property type="molecule type" value="Genomic_DNA"/>
</dbReference>
<dbReference type="Proteomes" id="UP000762676">
    <property type="component" value="Unassembled WGS sequence"/>
</dbReference>
<evidence type="ECO:0000313" key="2">
    <source>
        <dbReference type="EMBL" id="GFS05489.1"/>
    </source>
</evidence>
<sequence>MKDINDTIDRRILVAEEDEEKKEKGEKRKNKNNNKNKNKNKHKKSILRKNFWKKPKKIIHGRSHYCVKKTKELNAESMQSIKLSLQVFFSRGQQWCFAILEADFNTGLPGLGYCRFETDATGTWGETGRNCFMKLRRGLAWESVISQGPLQKLVGRDQEAVSVVHYRKGEEIYSRMPME</sequence>
<feature type="compositionally biased region" description="Basic residues" evidence="1">
    <location>
        <begin position="27"/>
        <end position="45"/>
    </location>
</feature>
<organism evidence="2 3">
    <name type="scientific">Elysia marginata</name>
    <dbReference type="NCBI Taxonomy" id="1093978"/>
    <lineage>
        <taxon>Eukaryota</taxon>
        <taxon>Metazoa</taxon>
        <taxon>Spiralia</taxon>
        <taxon>Lophotrochozoa</taxon>
        <taxon>Mollusca</taxon>
        <taxon>Gastropoda</taxon>
        <taxon>Heterobranchia</taxon>
        <taxon>Euthyneura</taxon>
        <taxon>Panpulmonata</taxon>
        <taxon>Sacoglossa</taxon>
        <taxon>Placobranchoidea</taxon>
        <taxon>Plakobranchidae</taxon>
        <taxon>Elysia</taxon>
    </lineage>
</organism>
<evidence type="ECO:0000256" key="1">
    <source>
        <dbReference type="SAM" id="MobiDB-lite"/>
    </source>
</evidence>